<dbReference type="Proteomes" id="UP000826271">
    <property type="component" value="Unassembled WGS sequence"/>
</dbReference>
<organism evidence="1 2">
    <name type="scientific">Buddleja alternifolia</name>
    <dbReference type="NCBI Taxonomy" id="168488"/>
    <lineage>
        <taxon>Eukaryota</taxon>
        <taxon>Viridiplantae</taxon>
        <taxon>Streptophyta</taxon>
        <taxon>Embryophyta</taxon>
        <taxon>Tracheophyta</taxon>
        <taxon>Spermatophyta</taxon>
        <taxon>Magnoliopsida</taxon>
        <taxon>eudicotyledons</taxon>
        <taxon>Gunneridae</taxon>
        <taxon>Pentapetalae</taxon>
        <taxon>asterids</taxon>
        <taxon>lamiids</taxon>
        <taxon>Lamiales</taxon>
        <taxon>Scrophulariaceae</taxon>
        <taxon>Buddlejeae</taxon>
        <taxon>Buddleja</taxon>
    </lineage>
</organism>
<dbReference type="InterPro" id="IPR004158">
    <property type="entry name" value="DUF247_pln"/>
</dbReference>
<dbReference type="AlphaFoldDB" id="A0AAV6W0J3"/>
<dbReference type="PANTHER" id="PTHR31170">
    <property type="entry name" value="BNAC04G53230D PROTEIN"/>
    <property type="match status" value="1"/>
</dbReference>
<comment type="caution">
    <text evidence="1">The sequence shown here is derived from an EMBL/GenBank/DDBJ whole genome shotgun (WGS) entry which is preliminary data.</text>
</comment>
<dbReference type="PANTHER" id="PTHR31170:SF17">
    <property type="match status" value="1"/>
</dbReference>
<name>A0AAV6W0J3_9LAMI</name>
<keyword evidence="2" id="KW-1185">Reference proteome</keyword>
<accession>A0AAV6W0J3</accession>
<evidence type="ECO:0000313" key="1">
    <source>
        <dbReference type="EMBL" id="KAG8362931.1"/>
    </source>
</evidence>
<dbReference type="Pfam" id="PF03140">
    <property type="entry name" value="DUF247"/>
    <property type="match status" value="1"/>
</dbReference>
<dbReference type="EMBL" id="WHWC01000168">
    <property type="protein sequence ID" value="KAG8362931.1"/>
    <property type="molecule type" value="Genomic_DNA"/>
</dbReference>
<protein>
    <submittedName>
        <fullName evidence="1">Uncharacterized protein</fullName>
    </submittedName>
</protein>
<proteinExistence type="predicted"/>
<reference evidence="1" key="1">
    <citation type="submission" date="2019-10" db="EMBL/GenBank/DDBJ databases">
        <authorList>
            <person name="Zhang R."/>
            <person name="Pan Y."/>
            <person name="Wang J."/>
            <person name="Ma R."/>
            <person name="Yu S."/>
        </authorList>
    </citation>
    <scope>NUCLEOTIDE SEQUENCE</scope>
    <source>
        <strain evidence="1">LA-IB0</strain>
        <tissue evidence="1">Leaf</tissue>
    </source>
</reference>
<sequence length="423" mass="49901">MEEHKLRYLRLLLQRKNESTADIFVSAVGELCKEAQKCYAEPINLSDSKFIEMMVLDGCFIIELVRKSNMECLRDRNDVLFGMEWITSSLQRDLMLFENQIPFFVLRKLFELIEIPRDTDERLICFLLKFFGILYPESRYTVSISKRPDQEIKHLLHLIHINWHPTSDSLPIDLDETIKENKWKCFQFRTAANVKKKETWKFIQSAGKLREANVKFKRSESNSFFKIEFENGVLSLPHLIIEDRTEDFFRNVIAYEQYLQDKEIRFVTDYVKFMDCLIDSSRDVEILRHRGIIESWLGDDEMIANMFNKLTESVTGPGERFIYAGTCTRVNKHFSKRKNWWMKILRLRYCDSPWKVISVVAATLLLLLTFIQTVCSIKQPVSAPEPPSWAGMEADKISVAQDEQGVVEQLRYDYHDVFKIHNK</sequence>
<evidence type="ECO:0000313" key="2">
    <source>
        <dbReference type="Proteomes" id="UP000826271"/>
    </source>
</evidence>
<gene>
    <name evidence="1" type="ORF">BUALT_BualtUnG0022300</name>
</gene>